<name>A0AAV9XAR9_9PEZI</name>
<comment type="caution">
    <text evidence="1">The sequence shown here is derived from an EMBL/GenBank/DDBJ whole genome shotgun (WGS) entry which is preliminary data.</text>
</comment>
<gene>
    <name evidence="1" type="ORF">TWF694_011153</name>
</gene>
<evidence type="ECO:0000313" key="1">
    <source>
        <dbReference type="EMBL" id="KAK6538274.1"/>
    </source>
</evidence>
<dbReference type="EMBL" id="JAVHJO010000008">
    <property type="protein sequence ID" value="KAK6538274.1"/>
    <property type="molecule type" value="Genomic_DNA"/>
</dbReference>
<dbReference type="AlphaFoldDB" id="A0AAV9XAR9"/>
<reference evidence="1 2" key="1">
    <citation type="submission" date="2019-10" db="EMBL/GenBank/DDBJ databases">
        <authorList>
            <person name="Palmer J.M."/>
        </authorList>
    </citation>
    <scope>NUCLEOTIDE SEQUENCE [LARGE SCALE GENOMIC DNA]</scope>
    <source>
        <strain evidence="1 2">TWF694</strain>
    </source>
</reference>
<keyword evidence="2" id="KW-1185">Reference proteome</keyword>
<organism evidence="1 2">
    <name type="scientific">Orbilia ellipsospora</name>
    <dbReference type="NCBI Taxonomy" id="2528407"/>
    <lineage>
        <taxon>Eukaryota</taxon>
        <taxon>Fungi</taxon>
        <taxon>Dikarya</taxon>
        <taxon>Ascomycota</taxon>
        <taxon>Pezizomycotina</taxon>
        <taxon>Orbiliomycetes</taxon>
        <taxon>Orbiliales</taxon>
        <taxon>Orbiliaceae</taxon>
        <taxon>Orbilia</taxon>
    </lineage>
</organism>
<dbReference type="Proteomes" id="UP001365542">
    <property type="component" value="Unassembled WGS sequence"/>
</dbReference>
<evidence type="ECO:0000313" key="2">
    <source>
        <dbReference type="Proteomes" id="UP001365542"/>
    </source>
</evidence>
<protein>
    <submittedName>
        <fullName evidence="1">Uncharacterized protein</fullName>
    </submittedName>
</protein>
<accession>A0AAV9XAR9</accession>
<sequence length="578" mass="61211">MEVRKTPTTINEFRTITVHATATNFTTSTLTIDNTATQTAVVNQTVTSSVLFTTTTTRTTYSIIGVLTTATSESTAKSTDVLTSTNIHTTVESDTTTVTSFNSTEIINTNIVPLTYTSSGGTVVKRQNPTFSIPSYAQASCTNLSAYSSACTCIGVTLGGTTYSWLPSTVRSFYKTTTVTSTLVNTITETFTNDVNVTKTATDAFTETISSGTTVLAVTAIPTTSTATVSITITTTVETTIVTTLDSTTDITSLSTVTEDDVTTVTTAGTQYTEFAIQATDDEANGPYKGQYMYSFEDPTQNNDQQVAFTSDFSQAGKYGSNAARNVTAPDTGSGEGLYTVPFVVYDGNSTNTNVLQTSNSSSLGQIGCWYDSAYIFRCEGTGRKFMGVNNSTNNLNLYSDVGNIYTQNSTGPLVLKVVPVPTASTTAPPAAATSLLIKNVATYSDSDYIWGNNFFGTTLEGGFNRVIMTPNQASAKIFLADPATGNLFDQNNVPFSFINNGSNNSPVYSNYPSGIVNMIIGCTLDPAGVIVRCIEGAFDLTTVAAAGNSDAGEVRTWDDPDASLNIAWSMDLVAVLV</sequence>
<proteinExistence type="predicted"/>